<accession>A0AAV7SFX7</accession>
<sequence>MADGQLLAGASRNGEDGGQAAPRGLEPGMVTPLRLGPEMMLRGVEIRSCFRPDPAGEGSLPAARRRDQGRRRMPLAASIQMALGQLPAGRSRR</sequence>
<feature type="region of interest" description="Disordered" evidence="1">
    <location>
        <begin position="49"/>
        <end position="72"/>
    </location>
</feature>
<dbReference type="Proteomes" id="UP001066276">
    <property type="component" value="Chromosome 4_2"/>
</dbReference>
<dbReference type="EMBL" id="JANPWB010000008">
    <property type="protein sequence ID" value="KAJ1163076.1"/>
    <property type="molecule type" value="Genomic_DNA"/>
</dbReference>
<feature type="region of interest" description="Disordered" evidence="1">
    <location>
        <begin position="1"/>
        <end position="30"/>
    </location>
</feature>
<evidence type="ECO:0000256" key="1">
    <source>
        <dbReference type="SAM" id="MobiDB-lite"/>
    </source>
</evidence>
<evidence type="ECO:0000313" key="2">
    <source>
        <dbReference type="EMBL" id="KAJ1163076.1"/>
    </source>
</evidence>
<reference evidence="2" key="1">
    <citation type="journal article" date="2022" name="bioRxiv">
        <title>Sequencing and chromosome-scale assembly of the giantPleurodeles waltlgenome.</title>
        <authorList>
            <person name="Brown T."/>
            <person name="Elewa A."/>
            <person name="Iarovenko S."/>
            <person name="Subramanian E."/>
            <person name="Araus A.J."/>
            <person name="Petzold A."/>
            <person name="Susuki M."/>
            <person name="Suzuki K.-i.T."/>
            <person name="Hayashi T."/>
            <person name="Toyoda A."/>
            <person name="Oliveira C."/>
            <person name="Osipova E."/>
            <person name="Leigh N.D."/>
            <person name="Simon A."/>
            <person name="Yun M.H."/>
        </authorList>
    </citation>
    <scope>NUCLEOTIDE SEQUENCE</scope>
    <source>
        <strain evidence="2">20211129_DDA</strain>
        <tissue evidence="2">Liver</tissue>
    </source>
</reference>
<organism evidence="2 3">
    <name type="scientific">Pleurodeles waltl</name>
    <name type="common">Iberian ribbed newt</name>
    <dbReference type="NCBI Taxonomy" id="8319"/>
    <lineage>
        <taxon>Eukaryota</taxon>
        <taxon>Metazoa</taxon>
        <taxon>Chordata</taxon>
        <taxon>Craniata</taxon>
        <taxon>Vertebrata</taxon>
        <taxon>Euteleostomi</taxon>
        <taxon>Amphibia</taxon>
        <taxon>Batrachia</taxon>
        <taxon>Caudata</taxon>
        <taxon>Salamandroidea</taxon>
        <taxon>Salamandridae</taxon>
        <taxon>Pleurodelinae</taxon>
        <taxon>Pleurodeles</taxon>
    </lineage>
</organism>
<evidence type="ECO:0000313" key="3">
    <source>
        <dbReference type="Proteomes" id="UP001066276"/>
    </source>
</evidence>
<protein>
    <submittedName>
        <fullName evidence="2">Uncharacterized protein</fullName>
    </submittedName>
</protein>
<proteinExistence type="predicted"/>
<dbReference type="AlphaFoldDB" id="A0AAV7SFX7"/>
<comment type="caution">
    <text evidence="2">The sequence shown here is derived from an EMBL/GenBank/DDBJ whole genome shotgun (WGS) entry which is preliminary data.</text>
</comment>
<gene>
    <name evidence="2" type="ORF">NDU88_003539</name>
</gene>
<keyword evidence="3" id="KW-1185">Reference proteome</keyword>
<name>A0AAV7SFX7_PLEWA</name>